<evidence type="ECO:0000256" key="2">
    <source>
        <dbReference type="ARBA" id="ARBA00006679"/>
    </source>
</evidence>
<dbReference type="PANTHER" id="PTHR33452:SF1">
    <property type="entry name" value="INNER MEMBRANE PROTEIN YPHA-RELATED"/>
    <property type="match status" value="1"/>
</dbReference>
<keyword evidence="4 7" id="KW-0812">Transmembrane</keyword>
<evidence type="ECO:0000256" key="3">
    <source>
        <dbReference type="ARBA" id="ARBA00022475"/>
    </source>
</evidence>
<keyword evidence="3" id="KW-1003">Cell membrane</keyword>
<keyword evidence="5 7" id="KW-1133">Transmembrane helix</keyword>
<dbReference type="Pfam" id="PF07681">
    <property type="entry name" value="DoxX"/>
    <property type="match status" value="1"/>
</dbReference>
<gene>
    <name evidence="8" type="primary">catD_2</name>
    <name evidence="8" type="ORF">PAESOLCIP111_01223</name>
</gene>
<keyword evidence="9" id="KW-1185">Reference proteome</keyword>
<dbReference type="EMBL" id="CAJVAS010000004">
    <property type="protein sequence ID" value="CAG7610324.1"/>
    <property type="molecule type" value="Genomic_DNA"/>
</dbReference>
<evidence type="ECO:0000256" key="5">
    <source>
        <dbReference type="ARBA" id="ARBA00022989"/>
    </source>
</evidence>
<evidence type="ECO:0000256" key="4">
    <source>
        <dbReference type="ARBA" id="ARBA00022692"/>
    </source>
</evidence>
<evidence type="ECO:0000256" key="7">
    <source>
        <dbReference type="SAM" id="Phobius"/>
    </source>
</evidence>
<dbReference type="GO" id="GO:0016491">
    <property type="term" value="F:oxidoreductase activity"/>
    <property type="evidence" value="ECO:0007669"/>
    <property type="project" value="UniProtKB-KW"/>
</dbReference>
<feature type="transmembrane region" description="Helical" evidence="7">
    <location>
        <begin position="101"/>
        <end position="120"/>
    </location>
</feature>
<evidence type="ECO:0000256" key="1">
    <source>
        <dbReference type="ARBA" id="ARBA00004651"/>
    </source>
</evidence>
<comment type="caution">
    <text evidence="8">The sequence shown here is derived from an EMBL/GenBank/DDBJ whole genome shotgun (WGS) entry which is preliminary data.</text>
</comment>
<dbReference type="GO" id="GO:0005886">
    <property type="term" value="C:plasma membrane"/>
    <property type="evidence" value="ECO:0007669"/>
    <property type="project" value="UniProtKB-SubCell"/>
</dbReference>
<accession>A0A916JWT7</accession>
<proteinExistence type="inferred from homology"/>
<feature type="transmembrane region" description="Helical" evidence="7">
    <location>
        <begin position="71"/>
        <end position="89"/>
    </location>
</feature>
<dbReference type="InterPro" id="IPR051907">
    <property type="entry name" value="DoxX-like_oxidoreductase"/>
</dbReference>
<evidence type="ECO:0000313" key="9">
    <source>
        <dbReference type="Proteomes" id="UP000693672"/>
    </source>
</evidence>
<comment type="similarity">
    <text evidence="2">Belongs to the DoxX family.</text>
</comment>
<protein>
    <submittedName>
        <fullName evidence="8">Oxidoreductase CatD</fullName>
        <ecNumber evidence="8">1.-.-.-</ecNumber>
    </submittedName>
</protein>
<evidence type="ECO:0000313" key="8">
    <source>
        <dbReference type="EMBL" id="CAG7610324.1"/>
    </source>
</evidence>
<reference evidence="8" key="1">
    <citation type="submission" date="2021-06" db="EMBL/GenBank/DDBJ databases">
        <authorList>
            <person name="Criscuolo A."/>
        </authorList>
    </citation>
    <scope>NUCLEOTIDE SEQUENCE</scope>
    <source>
        <strain evidence="8">CIP111600</strain>
    </source>
</reference>
<dbReference type="AlphaFoldDB" id="A0A916JWT7"/>
<keyword evidence="6 7" id="KW-0472">Membrane</keyword>
<keyword evidence="8" id="KW-0560">Oxidoreductase</keyword>
<organism evidence="8 9">
    <name type="scientific">Paenibacillus solanacearum</name>
    <dbReference type="NCBI Taxonomy" id="2048548"/>
    <lineage>
        <taxon>Bacteria</taxon>
        <taxon>Bacillati</taxon>
        <taxon>Bacillota</taxon>
        <taxon>Bacilli</taxon>
        <taxon>Bacillales</taxon>
        <taxon>Paenibacillaceae</taxon>
        <taxon>Paenibacillus</taxon>
    </lineage>
</organism>
<dbReference type="EC" id="1.-.-.-" evidence="8"/>
<name>A0A916JWT7_9BACL</name>
<feature type="transmembrane region" description="Helical" evidence="7">
    <location>
        <begin position="48"/>
        <end position="64"/>
    </location>
</feature>
<dbReference type="RefSeq" id="WP_218091046.1">
    <property type="nucleotide sequence ID" value="NZ_CAJVAS010000004.1"/>
</dbReference>
<dbReference type="Proteomes" id="UP000693672">
    <property type="component" value="Unassembled WGS sequence"/>
</dbReference>
<dbReference type="InterPro" id="IPR032808">
    <property type="entry name" value="DoxX"/>
</dbReference>
<dbReference type="PANTHER" id="PTHR33452">
    <property type="entry name" value="OXIDOREDUCTASE CATD-RELATED"/>
    <property type="match status" value="1"/>
</dbReference>
<evidence type="ECO:0000256" key="6">
    <source>
        <dbReference type="ARBA" id="ARBA00023136"/>
    </source>
</evidence>
<sequence length="138" mass="14874">MTKSYSWSLFLLRLFLGLSFAVHGYVKFSGGIVNTSNWFNSLGLPGILAYGVALLEVMGGLALMAGLATRLLSALYIIVMAVAIMKVKMDRGFLGGYELELSFLAISLALLVSGGGRYSVDHMLFPSRKAKASHTTMT</sequence>
<comment type="subcellular location">
    <subcellularLocation>
        <location evidence="1">Cell membrane</location>
        <topology evidence="1">Multi-pass membrane protein</topology>
    </subcellularLocation>
</comment>